<accession>A0AA88Y3P4</accession>
<comment type="similarity">
    <text evidence="1">Belongs to the SPIN/STSY family.</text>
</comment>
<proteinExistence type="inferred from homology"/>
<dbReference type="GO" id="GO:0000175">
    <property type="term" value="F:3'-5'-RNA exonuclease activity"/>
    <property type="evidence" value="ECO:0007669"/>
    <property type="project" value="InterPro"/>
</dbReference>
<dbReference type="Gene3D" id="2.80.10.70">
    <property type="entry name" value="Spindlin/Ssty"/>
    <property type="match status" value="1"/>
</dbReference>
<dbReference type="InterPro" id="IPR003671">
    <property type="entry name" value="SPIN/Ssty"/>
</dbReference>
<dbReference type="AlphaFoldDB" id="A0AA88Y3P4"/>
<evidence type="ECO:0000256" key="1">
    <source>
        <dbReference type="ARBA" id="ARBA00009467"/>
    </source>
</evidence>
<dbReference type="PANTHER" id="PTHR11046">
    <property type="entry name" value="OLIGORIBONUCLEASE, MITOCHONDRIAL"/>
    <property type="match status" value="1"/>
</dbReference>
<dbReference type="GO" id="GO:0007276">
    <property type="term" value="P:gamete generation"/>
    <property type="evidence" value="ECO:0007669"/>
    <property type="project" value="InterPro"/>
</dbReference>
<dbReference type="EMBL" id="VSWD01000010">
    <property type="protein sequence ID" value="KAK3091774.1"/>
    <property type="molecule type" value="Genomic_DNA"/>
</dbReference>
<reference evidence="4" key="1">
    <citation type="submission" date="2019-08" db="EMBL/GenBank/DDBJ databases">
        <title>The improved chromosome-level genome for the pearl oyster Pinctada fucata martensii using PacBio sequencing and Hi-C.</title>
        <authorList>
            <person name="Zheng Z."/>
        </authorList>
    </citation>
    <scope>NUCLEOTIDE SEQUENCE</scope>
    <source>
        <strain evidence="4">ZZ-2019</strain>
        <tissue evidence="4">Adductor muscle</tissue>
    </source>
</reference>
<keyword evidence="2" id="KW-0540">Nuclease</keyword>
<dbReference type="InterPro" id="IPR022894">
    <property type="entry name" value="Oligoribonuclease"/>
</dbReference>
<dbReference type="Proteomes" id="UP001186944">
    <property type="component" value="Unassembled WGS sequence"/>
</dbReference>
<dbReference type="Pfam" id="PF02513">
    <property type="entry name" value="Spin-Ssty"/>
    <property type="match status" value="1"/>
</dbReference>
<comment type="caution">
    <text evidence="4">The sequence shown here is derived from an EMBL/GenBank/DDBJ whole genome shotgun (WGS) entry which is preliminary data.</text>
</comment>
<dbReference type="PANTHER" id="PTHR11046:SF25">
    <property type="match status" value="1"/>
</dbReference>
<keyword evidence="2" id="KW-0378">Hydrolase</keyword>
<organism evidence="4 5">
    <name type="scientific">Pinctada imbricata</name>
    <name type="common">Atlantic pearl-oyster</name>
    <name type="synonym">Pinctada martensii</name>
    <dbReference type="NCBI Taxonomy" id="66713"/>
    <lineage>
        <taxon>Eukaryota</taxon>
        <taxon>Metazoa</taxon>
        <taxon>Spiralia</taxon>
        <taxon>Lophotrochozoa</taxon>
        <taxon>Mollusca</taxon>
        <taxon>Bivalvia</taxon>
        <taxon>Autobranchia</taxon>
        <taxon>Pteriomorphia</taxon>
        <taxon>Pterioida</taxon>
        <taxon>Pterioidea</taxon>
        <taxon>Pteriidae</taxon>
        <taxon>Pinctada</taxon>
    </lineage>
</organism>
<evidence type="ECO:0000256" key="3">
    <source>
        <dbReference type="SAM" id="Coils"/>
    </source>
</evidence>
<evidence type="ECO:0000313" key="5">
    <source>
        <dbReference type="Proteomes" id="UP001186944"/>
    </source>
</evidence>
<feature type="coiled-coil region" evidence="3">
    <location>
        <begin position="605"/>
        <end position="639"/>
    </location>
</feature>
<dbReference type="InterPro" id="IPR042567">
    <property type="entry name" value="SPIN/Ssty_sf"/>
</dbReference>
<evidence type="ECO:0000256" key="2">
    <source>
        <dbReference type="ARBA" id="ARBA00022722"/>
    </source>
</evidence>
<evidence type="ECO:0000313" key="4">
    <source>
        <dbReference type="EMBL" id="KAK3091774.1"/>
    </source>
</evidence>
<sequence>MKRRKSDDIQVENMKAKLTSIESAEEQIKDLKSKLMDAETNEGYLQNLLDDSKPLKLYDKDSNSYTTDAVQCVMNLTNLKVPSEKVGEVIREVLILGNKTPNAVPSATTVNRITDTKLAVAHKQIDKVVGPKKNTTLYTDETKKYGKAIQTYIVTDEEKNSYILGLREMFNKSSQCTLDTLKEILDDINEHCFTQETARQFHAGYQILANMRDTMSDRASTEKAFNTLLEEFRTTILPGVIYNWEEMSDNERMLCSRMNNFFCGLHLLVGMADACEGSIRKFETSFLDGKHVGSSVKPELKRYHRSESGVLRLIRTGCKAFAIGEDEKNGVSLPWTTFLKEKGERNKIARFKHNRFNLVFVLGEAIFYHHEDISEFLDRVHGTNNDLLKAVSLDVKENLFLAGARSFGLISKFISGPLWRILESKCHILEMNQHYKTLVDFLHNAAGNTDAVMQFACGENTPFATVIDREDKSVEMLTKEDLAIDPILIPLLQALFVAIESLLKRMVVDHLPGGKFSNPDDQMRAESQSTMTHNKLPEFVFGQLDQLLRYRPNSTLLTNEAFLLYSHNKTREWLDSLNEKERNKMLTSARKEGKEIRKVFKDRLKEIERRRIEDMKRKAEELERKEKKRLKDAENMKNDICYYGLWQNRQQVEEGLSRLPTNEQRKAVESQLKFRRTVLKQKSDDNKIFNFSRKNDQGKYVKLTIDELKKNLLTLIEDTLKEVTTERVQPDVPLFVGKKIDHTFSDGIVYKGYVISVVPGFPLWYNVKYEGDEAIYAYNLAEDYKSGDVRIVVE</sequence>
<name>A0AA88Y3P4_PINIB</name>
<protein>
    <submittedName>
        <fullName evidence="4">Uncharacterized protein</fullName>
    </submittedName>
</protein>
<keyword evidence="3" id="KW-0175">Coiled coil</keyword>
<feature type="coiled-coil region" evidence="3">
    <location>
        <begin position="14"/>
        <end position="41"/>
    </location>
</feature>
<keyword evidence="5" id="KW-1185">Reference proteome</keyword>
<gene>
    <name evidence="4" type="ORF">FSP39_022550</name>
</gene>